<feature type="domain" description="Integrase core" evidence="1">
    <location>
        <begin position="145"/>
        <end position="328"/>
    </location>
</feature>
<dbReference type="PANTHER" id="PTHR46177:SF1">
    <property type="entry name" value="INTEGRASE CATALYTIC DOMAIN-CONTAINING PROTEIN"/>
    <property type="match status" value="1"/>
</dbReference>
<name>A0A5C3K9N8_COPMA</name>
<dbReference type="Pfam" id="PF24764">
    <property type="entry name" value="rva_4"/>
    <property type="match status" value="1"/>
</dbReference>
<evidence type="ECO:0000313" key="2">
    <source>
        <dbReference type="EMBL" id="TFK16769.1"/>
    </source>
</evidence>
<evidence type="ECO:0000259" key="1">
    <source>
        <dbReference type="Pfam" id="PF24764"/>
    </source>
</evidence>
<proteinExistence type="predicted"/>
<dbReference type="AlphaFoldDB" id="A0A5C3K9N8"/>
<dbReference type="OrthoDB" id="5946233at2759"/>
<reference evidence="2 3" key="1">
    <citation type="journal article" date="2019" name="Nat. Ecol. Evol.">
        <title>Megaphylogeny resolves global patterns of mushroom evolution.</title>
        <authorList>
            <person name="Varga T."/>
            <person name="Krizsan K."/>
            <person name="Foldi C."/>
            <person name="Dima B."/>
            <person name="Sanchez-Garcia M."/>
            <person name="Sanchez-Ramirez S."/>
            <person name="Szollosi G.J."/>
            <person name="Szarkandi J.G."/>
            <person name="Papp V."/>
            <person name="Albert L."/>
            <person name="Andreopoulos W."/>
            <person name="Angelini C."/>
            <person name="Antonin V."/>
            <person name="Barry K.W."/>
            <person name="Bougher N.L."/>
            <person name="Buchanan P."/>
            <person name="Buyck B."/>
            <person name="Bense V."/>
            <person name="Catcheside P."/>
            <person name="Chovatia M."/>
            <person name="Cooper J."/>
            <person name="Damon W."/>
            <person name="Desjardin D."/>
            <person name="Finy P."/>
            <person name="Geml J."/>
            <person name="Haridas S."/>
            <person name="Hughes K."/>
            <person name="Justo A."/>
            <person name="Karasinski D."/>
            <person name="Kautmanova I."/>
            <person name="Kiss B."/>
            <person name="Kocsube S."/>
            <person name="Kotiranta H."/>
            <person name="LaButti K.M."/>
            <person name="Lechner B.E."/>
            <person name="Liimatainen K."/>
            <person name="Lipzen A."/>
            <person name="Lukacs Z."/>
            <person name="Mihaltcheva S."/>
            <person name="Morgado L.N."/>
            <person name="Niskanen T."/>
            <person name="Noordeloos M.E."/>
            <person name="Ohm R.A."/>
            <person name="Ortiz-Santana B."/>
            <person name="Ovrebo C."/>
            <person name="Racz N."/>
            <person name="Riley R."/>
            <person name="Savchenko A."/>
            <person name="Shiryaev A."/>
            <person name="Soop K."/>
            <person name="Spirin V."/>
            <person name="Szebenyi C."/>
            <person name="Tomsovsky M."/>
            <person name="Tulloss R.E."/>
            <person name="Uehling J."/>
            <person name="Grigoriev I.V."/>
            <person name="Vagvolgyi C."/>
            <person name="Papp T."/>
            <person name="Martin F.M."/>
            <person name="Miettinen O."/>
            <person name="Hibbett D.S."/>
            <person name="Nagy L.G."/>
        </authorList>
    </citation>
    <scope>NUCLEOTIDE SEQUENCE [LARGE SCALE GENOMIC DNA]</scope>
    <source>
        <strain evidence="2 3">CBS 121175</strain>
    </source>
</reference>
<dbReference type="STRING" id="230819.A0A5C3K9N8"/>
<sequence length="394" mass="46558">MPPQRGKGKNQNKPNPPLQTIAPWIRMYFAQHKNDRQILDTLLLHHIDTEVYGLGYTKFRQMRQQLGLNGARQEGLTLERAKNNLDTLRHVYPGAGRDEMISLYLFEYRAKIPRSIVVRYFRTYEPEAFELRRHKRFVRHRFWSAGTNALWCVDQHDKWKVTWGLCLHLCVDPFSGYLLWLRVWWNNSNPRLICHYYLQTIEALGKMPLITQSDPGTENTRLANATTFLRRWHDPQLPTGTIQHQWKREKQNVKPEIEWSQLRRRFSQGFEAILEFGVREGWYDSLNSIHVLTFRWVFIPWMQLELDGYTNRVNNKRKRKNNKKLTPQGVPLDLFERPEDVGARNYAVSIVYQPKANRYLTAPLDYGRPHCNPGCQKGICPRQSSRDVSGTTIL</sequence>
<protein>
    <recommendedName>
        <fullName evidence="1">Integrase core domain-containing protein</fullName>
    </recommendedName>
</protein>
<dbReference type="EMBL" id="ML210647">
    <property type="protein sequence ID" value="TFK16769.1"/>
    <property type="molecule type" value="Genomic_DNA"/>
</dbReference>
<organism evidence="2 3">
    <name type="scientific">Coprinopsis marcescibilis</name>
    <name type="common">Agaric fungus</name>
    <name type="synonym">Psathyrella marcescibilis</name>
    <dbReference type="NCBI Taxonomy" id="230819"/>
    <lineage>
        <taxon>Eukaryota</taxon>
        <taxon>Fungi</taxon>
        <taxon>Dikarya</taxon>
        <taxon>Basidiomycota</taxon>
        <taxon>Agaricomycotina</taxon>
        <taxon>Agaricomycetes</taxon>
        <taxon>Agaricomycetidae</taxon>
        <taxon>Agaricales</taxon>
        <taxon>Agaricineae</taxon>
        <taxon>Psathyrellaceae</taxon>
        <taxon>Coprinopsis</taxon>
    </lineage>
</organism>
<dbReference type="PANTHER" id="PTHR46177">
    <property type="entry name" value="INTEGRASE CATALYTIC DOMAIN-CONTAINING PROTEIN"/>
    <property type="match status" value="1"/>
</dbReference>
<evidence type="ECO:0000313" key="3">
    <source>
        <dbReference type="Proteomes" id="UP000307440"/>
    </source>
</evidence>
<dbReference type="Proteomes" id="UP000307440">
    <property type="component" value="Unassembled WGS sequence"/>
</dbReference>
<accession>A0A5C3K9N8</accession>
<keyword evidence="3" id="KW-1185">Reference proteome</keyword>
<gene>
    <name evidence="2" type="ORF">FA15DRAFT_740498</name>
</gene>
<dbReference type="InterPro" id="IPR058913">
    <property type="entry name" value="Integrase_dom_put"/>
</dbReference>